<reference evidence="4" key="1">
    <citation type="submission" date="2025-08" db="UniProtKB">
        <authorList>
            <consortium name="RefSeq"/>
        </authorList>
    </citation>
    <scope>IDENTIFICATION</scope>
    <source>
        <tissue evidence="4">Entire body</tissue>
    </source>
</reference>
<accession>A0A1W4X100</accession>
<dbReference type="GO" id="GO:0000172">
    <property type="term" value="C:ribonuclease MRP complex"/>
    <property type="evidence" value="ECO:0007669"/>
    <property type="project" value="InterPro"/>
</dbReference>
<dbReference type="STRING" id="224129.A0A1W4X100"/>
<name>A0A1W4X100_AGRPL</name>
<dbReference type="PANTHER" id="PTHR46948">
    <property type="entry name" value="RIBONUCLEASE P PROTEIN SUBUNIT P38"/>
    <property type="match status" value="1"/>
</dbReference>
<dbReference type="AlphaFoldDB" id="A0A1W4X100"/>
<evidence type="ECO:0000256" key="1">
    <source>
        <dbReference type="SAM" id="Coils"/>
    </source>
</evidence>
<proteinExistence type="predicted"/>
<dbReference type="KEGG" id="apln:108737831"/>
<dbReference type="OrthoDB" id="20109at2759"/>
<dbReference type="GO" id="GO:0001650">
    <property type="term" value="C:fibrillar center"/>
    <property type="evidence" value="ECO:0007669"/>
    <property type="project" value="TreeGrafter"/>
</dbReference>
<keyword evidence="1" id="KW-0175">Coiled coil</keyword>
<dbReference type="GO" id="GO:0005655">
    <property type="term" value="C:nucleolar ribonuclease P complex"/>
    <property type="evidence" value="ECO:0007669"/>
    <property type="project" value="InterPro"/>
</dbReference>
<feature type="coiled-coil region" evidence="1">
    <location>
        <begin position="291"/>
        <end position="347"/>
    </location>
</feature>
<dbReference type="GO" id="GO:0001682">
    <property type="term" value="P:tRNA 5'-leader removal"/>
    <property type="evidence" value="ECO:0007669"/>
    <property type="project" value="InterPro"/>
</dbReference>
<dbReference type="SUPFAM" id="SSF55315">
    <property type="entry name" value="L30e-like"/>
    <property type="match status" value="1"/>
</dbReference>
<dbReference type="GO" id="GO:0004526">
    <property type="term" value="F:ribonuclease P activity"/>
    <property type="evidence" value="ECO:0007669"/>
    <property type="project" value="TreeGrafter"/>
</dbReference>
<dbReference type="InParanoid" id="A0A1W4X100"/>
<keyword evidence="3" id="KW-1185">Reference proteome</keyword>
<evidence type="ECO:0000313" key="4">
    <source>
        <dbReference type="RefSeq" id="XP_018326447.1"/>
    </source>
</evidence>
<dbReference type="PANTHER" id="PTHR46948:SF1">
    <property type="entry name" value="RIBONUCLEASE P PROTEIN SUBUNIT P38"/>
    <property type="match status" value="1"/>
</dbReference>
<dbReference type="GO" id="GO:0033204">
    <property type="term" value="F:ribonuclease P RNA binding"/>
    <property type="evidence" value="ECO:0007669"/>
    <property type="project" value="TreeGrafter"/>
</dbReference>
<feature type="region of interest" description="Disordered" evidence="2">
    <location>
        <begin position="228"/>
        <end position="250"/>
    </location>
</feature>
<evidence type="ECO:0000313" key="3">
    <source>
        <dbReference type="Proteomes" id="UP000192223"/>
    </source>
</evidence>
<feature type="compositionally biased region" description="Polar residues" evidence="2">
    <location>
        <begin position="231"/>
        <end position="241"/>
    </location>
</feature>
<dbReference type="GeneID" id="108737831"/>
<dbReference type="InterPro" id="IPR042848">
    <property type="entry name" value="Rpp38"/>
</dbReference>
<organism evidence="3 4">
    <name type="scientific">Agrilus planipennis</name>
    <name type="common">Emerald ash borer</name>
    <name type="synonym">Agrilus marcopoli</name>
    <dbReference type="NCBI Taxonomy" id="224129"/>
    <lineage>
        <taxon>Eukaryota</taxon>
        <taxon>Metazoa</taxon>
        <taxon>Ecdysozoa</taxon>
        <taxon>Arthropoda</taxon>
        <taxon>Hexapoda</taxon>
        <taxon>Insecta</taxon>
        <taxon>Pterygota</taxon>
        <taxon>Neoptera</taxon>
        <taxon>Endopterygota</taxon>
        <taxon>Coleoptera</taxon>
        <taxon>Polyphaga</taxon>
        <taxon>Elateriformia</taxon>
        <taxon>Buprestoidea</taxon>
        <taxon>Buprestidae</taxon>
        <taxon>Agrilinae</taxon>
        <taxon>Agrilus</taxon>
    </lineage>
</organism>
<dbReference type="RefSeq" id="XP_018326447.1">
    <property type="nucleotide sequence ID" value="XM_018470945.2"/>
</dbReference>
<dbReference type="InterPro" id="IPR029064">
    <property type="entry name" value="Ribosomal_eL30-like_sf"/>
</dbReference>
<dbReference type="Proteomes" id="UP000192223">
    <property type="component" value="Unplaced"/>
</dbReference>
<dbReference type="Gene3D" id="3.30.1330.30">
    <property type="match status" value="1"/>
</dbReference>
<protein>
    <submittedName>
        <fullName evidence="4">Ribonuclease P protein subunit p38-like</fullName>
    </submittedName>
</protein>
<gene>
    <name evidence="4" type="primary">LOC108737831</name>
</gene>
<sequence length="357" mass="41525">MESSSTKTPTLSKKQQQKSFSFKKAKRETIKNLVTTPYVNYWPIIKGEDVDLLVASLYNHLKLFKTPKLKIPWKLIKDVPAEKRKEFRIKYNEQGDNNDTMVVDKKSIILGVNSITQHLEQTALASLLISDDVKPHLMVRHLIDMSVMNGIPVLIVPKLREILQAKLGIKSVAFGLKKDLEQDSNYYLLNEKIRSIYNNYPVPEAQINFPRQRLFDSENIDTTAEDLDHNLSLSSTPNSQDDAYHEESEMEVDEKPPQDIYLYRKSKKERVFIPNSIVEVEKSNTLDFISFDRENNENNTSEQKMETYEIDTGVNKKRREKYQGLVVKRIKSNSERMQKKIEGIKKKKMKKKIVIKT</sequence>
<evidence type="ECO:0000256" key="2">
    <source>
        <dbReference type="SAM" id="MobiDB-lite"/>
    </source>
</evidence>